<evidence type="ECO:0000256" key="2">
    <source>
        <dbReference type="ARBA" id="ARBA00011123"/>
    </source>
</evidence>
<dbReference type="Proteomes" id="UP000198651">
    <property type="component" value="Chromosome I"/>
</dbReference>
<proteinExistence type="inferred from homology"/>
<dbReference type="InterPro" id="IPR000120">
    <property type="entry name" value="Amidase"/>
</dbReference>
<evidence type="ECO:0000256" key="6">
    <source>
        <dbReference type="ARBA" id="ARBA00022741"/>
    </source>
</evidence>
<dbReference type="HAMAP" id="MF_00120">
    <property type="entry name" value="GatA"/>
    <property type="match status" value="1"/>
</dbReference>
<dbReference type="InterPro" id="IPR023631">
    <property type="entry name" value="Amidase_dom"/>
</dbReference>
<organism evidence="12 13">
    <name type="scientific">Candidatus Ichthyocystis hellenicum</name>
    <dbReference type="NCBI Taxonomy" id="1561003"/>
    <lineage>
        <taxon>Bacteria</taxon>
        <taxon>Pseudomonadati</taxon>
        <taxon>Pseudomonadota</taxon>
        <taxon>Betaproteobacteria</taxon>
        <taxon>Burkholderiales</taxon>
        <taxon>Candidatus Ichthyocystis</taxon>
    </lineage>
</organism>
<evidence type="ECO:0000259" key="11">
    <source>
        <dbReference type="Pfam" id="PF01425"/>
    </source>
</evidence>
<keyword evidence="6 10" id="KW-0547">Nucleotide-binding</keyword>
<keyword evidence="8 10" id="KW-0648">Protein biosynthesis</keyword>
<evidence type="ECO:0000256" key="4">
    <source>
        <dbReference type="ARBA" id="ARBA00014428"/>
    </source>
</evidence>
<comment type="catalytic activity">
    <reaction evidence="9 10">
        <text>L-glutamyl-tRNA(Gln) + L-glutamine + ATP + H2O = L-glutaminyl-tRNA(Gln) + L-glutamate + ADP + phosphate + H(+)</text>
        <dbReference type="Rhea" id="RHEA:17521"/>
        <dbReference type="Rhea" id="RHEA-COMP:9681"/>
        <dbReference type="Rhea" id="RHEA-COMP:9684"/>
        <dbReference type="ChEBI" id="CHEBI:15377"/>
        <dbReference type="ChEBI" id="CHEBI:15378"/>
        <dbReference type="ChEBI" id="CHEBI:29985"/>
        <dbReference type="ChEBI" id="CHEBI:30616"/>
        <dbReference type="ChEBI" id="CHEBI:43474"/>
        <dbReference type="ChEBI" id="CHEBI:58359"/>
        <dbReference type="ChEBI" id="CHEBI:78520"/>
        <dbReference type="ChEBI" id="CHEBI:78521"/>
        <dbReference type="ChEBI" id="CHEBI:456216"/>
        <dbReference type="EC" id="6.3.5.7"/>
    </reaction>
</comment>
<feature type="active site" description="Charge relay system" evidence="10">
    <location>
        <position position="156"/>
    </location>
</feature>
<protein>
    <recommendedName>
        <fullName evidence="4 10">Glutamyl-tRNA(Gln) amidotransferase subunit A</fullName>
        <shortName evidence="10">Glu-ADT subunit A</shortName>
        <ecNumber evidence="3 10">6.3.5.7</ecNumber>
    </recommendedName>
</protein>
<dbReference type="PROSITE" id="PS00571">
    <property type="entry name" value="AMIDASES"/>
    <property type="match status" value="1"/>
</dbReference>
<dbReference type="Pfam" id="PF01425">
    <property type="entry name" value="Amidase"/>
    <property type="match status" value="1"/>
</dbReference>
<evidence type="ECO:0000256" key="10">
    <source>
        <dbReference type="HAMAP-Rule" id="MF_00120"/>
    </source>
</evidence>
<evidence type="ECO:0000256" key="8">
    <source>
        <dbReference type="ARBA" id="ARBA00022917"/>
    </source>
</evidence>
<accession>A0A0S4M0C2</accession>
<evidence type="ECO:0000256" key="7">
    <source>
        <dbReference type="ARBA" id="ARBA00022840"/>
    </source>
</evidence>
<dbReference type="PANTHER" id="PTHR11895">
    <property type="entry name" value="TRANSAMIDASE"/>
    <property type="match status" value="1"/>
</dbReference>
<dbReference type="NCBIfam" id="TIGR00132">
    <property type="entry name" value="gatA"/>
    <property type="match status" value="1"/>
</dbReference>
<dbReference type="GO" id="GO:0050567">
    <property type="term" value="F:glutaminyl-tRNA synthase (glutamine-hydrolyzing) activity"/>
    <property type="evidence" value="ECO:0007669"/>
    <property type="project" value="UniProtKB-UniRule"/>
</dbReference>
<gene>
    <name evidence="10 12" type="primary">gatA</name>
    <name evidence="12" type="ORF">Ark11_0408</name>
</gene>
<evidence type="ECO:0000256" key="5">
    <source>
        <dbReference type="ARBA" id="ARBA00022598"/>
    </source>
</evidence>
<feature type="domain" description="Amidase" evidence="11">
    <location>
        <begin position="25"/>
        <end position="469"/>
    </location>
</feature>
<dbReference type="STRING" id="1561003.Ark11_0408"/>
<evidence type="ECO:0000256" key="1">
    <source>
        <dbReference type="ARBA" id="ARBA00008069"/>
    </source>
</evidence>
<evidence type="ECO:0000313" key="13">
    <source>
        <dbReference type="Proteomes" id="UP000198651"/>
    </source>
</evidence>
<dbReference type="AlphaFoldDB" id="A0A0S4M0C2"/>
<dbReference type="Gene3D" id="3.90.1300.10">
    <property type="entry name" value="Amidase signature (AS) domain"/>
    <property type="match status" value="1"/>
</dbReference>
<keyword evidence="7 10" id="KW-0067">ATP-binding</keyword>
<dbReference type="InterPro" id="IPR036928">
    <property type="entry name" value="AS_sf"/>
</dbReference>
<dbReference type="GO" id="GO:0005524">
    <property type="term" value="F:ATP binding"/>
    <property type="evidence" value="ECO:0007669"/>
    <property type="project" value="UniProtKB-KW"/>
</dbReference>
<comment type="similarity">
    <text evidence="1 10">Belongs to the amidase family. GatA subfamily.</text>
</comment>
<dbReference type="PATRIC" id="fig|1561003.3.peg.419"/>
<dbReference type="GO" id="GO:0030956">
    <property type="term" value="C:glutamyl-tRNA(Gln) amidotransferase complex"/>
    <property type="evidence" value="ECO:0007669"/>
    <property type="project" value="InterPro"/>
</dbReference>
<feature type="active site" description="Acyl-ester intermediate" evidence="10">
    <location>
        <position position="180"/>
    </location>
</feature>
<evidence type="ECO:0000256" key="3">
    <source>
        <dbReference type="ARBA" id="ARBA00012739"/>
    </source>
</evidence>
<dbReference type="SUPFAM" id="SSF75304">
    <property type="entry name" value="Amidase signature (AS) enzymes"/>
    <property type="match status" value="1"/>
</dbReference>
<reference evidence="13" key="1">
    <citation type="submission" date="2015-11" db="EMBL/GenBank/DDBJ databases">
        <authorList>
            <person name="Seth-Smith H.M.B."/>
        </authorList>
    </citation>
    <scope>NUCLEOTIDE SEQUENCE [LARGE SCALE GENOMIC DNA]</scope>
    <source>
        <strain evidence="13">2013Ark11</strain>
    </source>
</reference>
<dbReference type="GO" id="GO:0006412">
    <property type="term" value="P:translation"/>
    <property type="evidence" value="ECO:0007669"/>
    <property type="project" value="UniProtKB-UniRule"/>
</dbReference>
<evidence type="ECO:0000313" key="12">
    <source>
        <dbReference type="EMBL" id="CUT17257.1"/>
    </source>
</evidence>
<dbReference type="InterPro" id="IPR020556">
    <property type="entry name" value="Amidase_CS"/>
</dbReference>
<dbReference type="GO" id="GO:0016740">
    <property type="term" value="F:transferase activity"/>
    <property type="evidence" value="ECO:0007669"/>
    <property type="project" value="UniProtKB-KW"/>
</dbReference>
<dbReference type="EC" id="6.3.5.7" evidence="3 10"/>
<keyword evidence="5 10" id="KW-0436">Ligase</keyword>
<dbReference type="EMBL" id="LN906597">
    <property type="protein sequence ID" value="CUT17257.1"/>
    <property type="molecule type" value="Genomic_DNA"/>
</dbReference>
<dbReference type="InterPro" id="IPR004412">
    <property type="entry name" value="GatA"/>
</dbReference>
<evidence type="ECO:0000256" key="9">
    <source>
        <dbReference type="ARBA" id="ARBA00047407"/>
    </source>
</evidence>
<comment type="subunit">
    <text evidence="2 10">Heterotrimer of A, B and C subunits.</text>
</comment>
<dbReference type="PANTHER" id="PTHR11895:SF151">
    <property type="entry name" value="GLUTAMYL-TRNA(GLN) AMIDOTRANSFERASE SUBUNIT A"/>
    <property type="match status" value="1"/>
</dbReference>
<name>A0A0S4M0C2_9BURK</name>
<keyword evidence="12" id="KW-0808">Transferase</keyword>
<sequence>MSSMFFKSAVDLSKDLIERRVSCEELVSLFMDRIEQLNPIVNAVISFNREKALQKARIIDNKRLRKSEVVSRCAGLPIIHKDILCTVDFPTTCGSRMLKDFVSPYDAHVVSVLEKKGLVSLGKSNMDEFAMGASNENSFFGPACNPWALDRVPGGSSGGSAVVISAGLAPLSTGTDTGGSVRQPAALTGVTALKPTYGLVSRYGLVSFASSFDQVGPMARSVADCAFILQEMVDYDSRDSTQSNRPPVNYFDDLMAQGVDLSGITVGLVKEFFPPSLDADVLSVVELAIDELRKMGANVKLVSLPKVGLSVPLYYVLSSAEASSNMARFDGVRYGFRSTLPFNSLDEFYSNTRGEGFGVEVKRRILTGNFVLSSSNYERYYLRAQKIRRLVSQEIISVLSSCDVLAGPTSPTVAFRIGERAENAIDMYYSDIFTIPANLAGLPAITVPCGFSNNLPVGLQFISSHFGEPCLFRVGHAFQCRTDYHKQYPNIIS</sequence>
<keyword evidence="13" id="KW-1185">Reference proteome</keyword>
<comment type="function">
    <text evidence="10">Allows the formation of correctly charged Gln-tRNA(Gln) through the transamidation of misacylated Glu-tRNA(Gln) in organisms which lack glutaminyl-tRNA synthetase. The reaction takes place in the presence of glutamine and ATP through an activated gamma-phospho-Glu-tRNA(Gln).</text>
</comment>
<feature type="active site" description="Charge relay system" evidence="10">
    <location>
        <position position="81"/>
    </location>
</feature>